<proteinExistence type="predicted"/>
<dbReference type="EMBL" id="CAJPUY010000005">
    <property type="protein sequence ID" value="CAG2137538.1"/>
    <property type="molecule type" value="Genomic_DNA"/>
</dbReference>
<organism evidence="1 2">
    <name type="scientific">Cupriavidus yeoncheonensis</name>
    <dbReference type="NCBI Taxonomy" id="1462994"/>
    <lineage>
        <taxon>Bacteria</taxon>
        <taxon>Pseudomonadati</taxon>
        <taxon>Pseudomonadota</taxon>
        <taxon>Betaproteobacteria</taxon>
        <taxon>Burkholderiales</taxon>
        <taxon>Burkholderiaceae</taxon>
        <taxon>Cupriavidus</taxon>
    </lineage>
</organism>
<comment type="caution">
    <text evidence="1">The sequence shown here is derived from an EMBL/GenBank/DDBJ whole genome shotgun (WGS) entry which is preliminary data.</text>
</comment>
<accession>A0A916IR81</accession>
<evidence type="ECO:0000313" key="2">
    <source>
        <dbReference type="Proteomes" id="UP000672934"/>
    </source>
</evidence>
<reference evidence="1" key="1">
    <citation type="submission" date="2021-03" db="EMBL/GenBank/DDBJ databases">
        <authorList>
            <person name="Peeters C."/>
        </authorList>
    </citation>
    <scope>NUCLEOTIDE SEQUENCE</scope>
    <source>
        <strain evidence="1">LMG 31506</strain>
    </source>
</reference>
<keyword evidence="2" id="KW-1185">Reference proteome</keyword>
<dbReference type="Proteomes" id="UP000672934">
    <property type="component" value="Unassembled WGS sequence"/>
</dbReference>
<dbReference type="AlphaFoldDB" id="A0A916IR81"/>
<gene>
    <name evidence="1" type="ORF">LMG31506_01856</name>
</gene>
<name>A0A916IR81_9BURK</name>
<dbReference type="RefSeq" id="WP_211946822.1">
    <property type="nucleotide sequence ID" value="NZ_CAJPUY010000005.1"/>
</dbReference>
<protein>
    <submittedName>
        <fullName evidence="1">Uncharacterized protein</fullName>
    </submittedName>
</protein>
<sequence>MYNTSTQIFRAFADDIPGFAPALNYTRADVDTLIQILRYSIDKAVAETY</sequence>
<evidence type="ECO:0000313" key="1">
    <source>
        <dbReference type="EMBL" id="CAG2137538.1"/>
    </source>
</evidence>